<keyword evidence="8" id="KW-0378">Hydrolase</keyword>
<evidence type="ECO:0000256" key="8">
    <source>
        <dbReference type="ARBA" id="ARBA00022801"/>
    </source>
</evidence>
<feature type="domain" description="Endonuclease/exonuclease/phosphatase" evidence="15">
    <location>
        <begin position="7"/>
        <end position="255"/>
    </location>
</feature>
<dbReference type="PANTHER" id="PTHR16320">
    <property type="entry name" value="SPHINGOMYELINASE FAMILY MEMBER"/>
    <property type="match status" value="1"/>
</dbReference>
<evidence type="ECO:0000259" key="15">
    <source>
        <dbReference type="Pfam" id="PF03372"/>
    </source>
</evidence>
<name>A0ABM4D5E5_HYDVU</name>
<dbReference type="RefSeq" id="XP_065669508.1">
    <property type="nucleotide sequence ID" value="XM_065813436.1"/>
</dbReference>
<keyword evidence="16" id="KW-1185">Reference proteome</keyword>
<gene>
    <name evidence="17 18" type="primary">LOC101236058</name>
</gene>
<protein>
    <recommendedName>
        <fullName evidence="5">sphingomyelin phosphodiesterase</fullName>
        <ecNumber evidence="5">3.1.4.12</ecNumber>
    </recommendedName>
</protein>
<keyword evidence="12" id="KW-0443">Lipid metabolism</keyword>
<evidence type="ECO:0000256" key="14">
    <source>
        <dbReference type="SAM" id="Phobius"/>
    </source>
</evidence>
<evidence type="ECO:0000256" key="2">
    <source>
        <dbReference type="ARBA" id="ARBA00004760"/>
    </source>
</evidence>
<evidence type="ECO:0000256" key="13">
    <source>
        <dbReference type="ARBA" id="ARBA00023136"/>
    </source>
</evidence>
<dbReference type="GeneID" id="101236058"/>
<proteinExistence type="inferred from homology"/>
<evidence type="ECO:0000313" key="18">
    <source>
        <dbReference type="RefSeq" id="XP_065669509.1"/>
    </source>
</evidence>
<evidence type="ECO:0000256" key="12">
    <source>
        <dbReference type="ARBA" id="ARBA00023098"/>
    </source>
</evidence>
<keyword evidence="9" id="KW-0460">Magnesium</keyword>
<evidence type="ECO:0000256" key="1">
    <source>
        <dbReference type="ARBA" id="ARBA00004141"/>
    </source>
</evidence>
<dbReference type="Proteomes" id="UP001652625">
    <property type="component" value="Chromosome 12"/>
</dbReference>
<comment type="similarity">
    <text evidence="4">Belongs to the neutral sphingomyelinase family.</text>
</comment>
<evidence type="ECO:0000256" key="9">
    <source>
        <dbReference type="ARBA" id="ARBA00022842"/>
    </source>
</evidence>
<keyword evidence="7" id="KW-0479">Metal-binding</keyword>
<comment type="subcellular location">
    <subcellularLocation>
        <location evidence="1">Membrane</location>
        <topology evidence="1">Multi-pass membrane protein</topology>
    </subcellularLocation>
</comment>
<dbReference type="PANTHER" id="PTHR16320:SF24">
    <property type="entry name" value="PHOSPHODIESTERASE, PUTATIVE-RELATED"/>
    <property type="match status" value="1"/>
</dbReference>
<dbReference type="EC" id="3.1.4.12" evidence="5"/>
<feature type="transmembrane region" description="Helical" evidence="14">
    <location>
        <begin position="305"/>
        <end position="333"/>
    </location>
</feature>
<evidence type="ECO:0000256" key="4">
    <source>
        <dbReference type="ARBA" id="ARBA00006335"/>
    </source>
</evidence>
<dbReference type="RefSeq" id="XP_065669509.1">
    <property type="nucleotide sequence ID" value="XM_065813437.1"/>
</dbReference>
<comment type="pathway">
    <text evidence="3">Sphingolipid metabolism.</text>
</comment>
<evidence type="ECO:0000256" key="5">
    <source>
        <dbReference type="ARBA" id="ARBA00012369"/>
    </source>
</evidence>
<accession>A0ABM4D5E5</accession>
<keyword evidence="10" id="KW-0746">Sphingolipid metabolism</keyword>
<evidence type="ECO:0000256" key="10">
    <source>
        <dbReference type="ARBA" id="ARBA00022919"/>
    </source>
</evidence>
<dbReference type="InterPro" id="IPR036691">
    <property type="entry name" value="Endo/exonu/phosph_ase_sf"/>
</dbReference>
<keyword evidence="13 14" id="KW-0472">Membrane</keyword>
<keyword evidence="11 14" id="KW-1133">Transmembrane helix</keyword>
<dbReference type="InterPro" id="IPR038772">
    <property type="entry name" value="Sph/SMPD2-like"/>
</dbReference>
<reference evidence="17 18" key="1">
    <citation type="submission" date="2025-05" db="UniProtKB">
        <authorList>
            <consortium name="RefSeq"/>
        </authorList>
    </citation>
    <scope>IDENTIFICATION</scope>
</reference>
<evidence type="ECO:0000256" key="7">
    <source>
        <dbReference type="ARBA" id="ARBA00022723"/>
    </source>
</evidence>
<keyword evidence="6 14" id="KW-0812">Transmembrane</keyword>
<evidence type="ECO:0000313" key="17">
    <source>
        <dbReference type="RefSeq" id="XP_065669508.1"/>
    </source>
</evidence>
<dbReference type="Gene3D" id="3.60.10.10">
    <property type="entry name" value="Endonuclease/exonuclease/phosphatase"/>
    <property type="match status" value="1"/>
</dbReference>
<evidence type="ECO:0000313" key="16">
    <source>
        <dbReference type="Proteomes" id="UP001652625"/>
    </source>
</evidence>
<comment type="pathway">
    <text evidence="2">Lipid metabolism; sphingolipid metabolism.</text>
</comment>
<evidence type="ECO:0000256" key="3">
    <source>
        <dbReference type="ARBA" id="ARBA00004991"/>
    </source>
</evidence>
<sequence length="402" mass="46297">MAEIKVLTLNVWGLLYISKDVDERMDALAEELKNGEYDIIALQEVWVYRHFELICAKTKHVYPYCHYFHSGFLGSGCASLSRYPIIDTFFIQYKYGGNFWNVFYGDWFAGKGLGCILIQHPQKEIYVFNTHLHASYPNDSFKECRTLQLYQTTQILKHMTRPNDAVIFCGDFNHTPDEIGIKALSLLTNLSDTYDIASSKISLCHTINPLSNSYLSNEEIPSRIDYTFVSKHFQCTRCDLAMQKIPGKSINFSDHEGYATTLVFDPKVVSVENLEDQTYCNMLKTLHKVIMEGELRANKVHRRKIGLVFLLVLFVFMPIIFTDIFCSIFPSISTFSGKIVFIVQIVSAIFCTAYAWIVIVLRRIDSNSFKDVMLEIHSKIMTIEKNKINIVSMETSNSKKYH</sequence>
<organism evidence="16 17">
    <name type="scientific">Hydra vulgaris</name>
    <name type="common">Hydra</name>
    <name type="synonym">Hydra attenuata</name>
    <dbReference type="NCBI Taxonomy" id="6087"/>
    <lineage>
        <taxon>Eukaryota</taxon>
        <taxon>Metazoa</taxon>
        <taxon>Cnidaria</taxon>
        <taxon>Hydrozoa</taxon>
        <taxon>Hydroidolina</taxon>
        <taxon>Anthoathecata</taxon>
        <taxon>Aplanulata</taxon>
        <taxon>Hydridae</taxon>
        <taxon>Hydra</taxon>
    </lineage>
</organism>
<evidence type="ECO:0000256" key="6">
    <source>
        <dbReference type="ARBA" id="ARBA00022692"/>
    </source>
</evidence>
<dbReference type="Pfam" id="PF03372">
    <property type="entry name" value="Exo_endo_phos"/>
    <property type="match status" value="1"/>
</dbReference>
<dbReference type="SUPFAM" id="SSF56219">
    <property type="entry name" value="DNase I-like"/>
    <property type="match status" value="1"/>
</dbReference>
<feature type="transmembrane region" description="Helical" evidence="14">
    <location>
        <begin position="339"/>
        <end position="361"/>
    </location>
</feature>
<dbReference type="InterPro" id="IPR005135">
    <property type="entry name" value="Endo/exonuclease/phosphatase"/>
</dbReference>
<evidence type="ECO:0000256" key="11">
    <source>
        <dbReference type="ARBA" id="ARBA00022989"/>
    </source>
</evidence>